<dbReference type="GO" id="GO:0051205">
    <property type="term" value="P:protein insertion into membrane"/>
    <property type="evidence" value="ECO:0007669"/>
    <property type="project" value="TreeGrafter"/>
</dbReference>
<organism evidence="8 9">
    <name type="scientific">Mycoplasma wenyonii</name>
    <dbReference type="NCBI Taxonomy" id="65123"/>
    <lineage>
        <taxon>Bacteria</taxon>
        <taxon>Bacillati</taxon>
        <taxon>Mycoplasmatota</taxon>
        <taxon>Mollicutes</taxon>
        <taxon>Mycoplasmataceae</taxon>
        <taxon>Mycoplasma</taxon>
    </lineage>
</organism>
<keyword evidence="9" id="KW-1185">Reference proteome</keyword>
<dbReference type="GO" id="GO:0005886">
    <property type="term" value="C:plasma membrane"/>
    <property type="evidence" value="ECO:0007669"/>
    <property type="project" value="TreeGrafter"/>
</dbReference>
<dbReference type="InterPro" id="IPR028055">
    <property type="entry name" value="YidC/Oxa/ALB_C"/>
</dbReference>
<feature type="transmembrane region" description="Helical" evidence="6">
    <location>
        <begin position="243"/>
        <end position="260"/>
    </location>
</feature>
<proteinExistence type="inferred from homology"/>
<dbReference type="RefSeq" id="WP_112664946.1">
    <property type="nucleotide sequence ID" value="NZ_QKVO01000001.1"/>
</dbReference>
<evidence type="ECO:0000256" key="1">
    <source>
        <dbReference type="ARBA" id="ARBA00004141"/>
    </source>
</evidence>
<feature type="domain" description="Membrane insertase YidC/Oxa/ALB C-terminal" evidence="7">
    <location>
        <begin position="164"/>
        <end position="378"/>
    </location>
</feature>
<dbReference type="PANTHER" id="PTHR12428:SF65">
    <property type="entry name" value="CYTOCHROME C OXIDASE ASSEMBLY PROTEIN COX18, MITOCHONDRIAL"/>
    <property type="match status" value="1"/>
</dbReference>
<protein>
    <recommendedName>
        <fullName evidence="7">Membrane insertase YidC/Oxa/ALB C-terminal domain-containing protein</fullName>
    </recommendedName>
</protein>
<evidence type="ECO:0000256" key="5">
    <source>
        <dbReference type="RuleBase" id="RU003945"/>
    </source>
</evidence>
<comment type="similarity">
    <text evidence="5">Belongs to the OXA1/ALB3/YidC family.</text>
</comment>
<dbReference type="PANTHER" id="PTHR12428">
    <property type="entry name" value="OXA1"/>
    <property type="match status" value="1"/>
</dbReference>
<feature type="transmembrane region" description="Helical" evidence="6">
    <location>
        <begin position="344"/>
        <end position="366"/>
    </location>
</feature>
<evidence type="ECO:0000256" key="4">
    <source>
        <dbReference type="ARBA" id="ARBA00023136"/>
    </source>
</evidence>
<dbReference type="AlphaFoldDB" id="A0A328PU37"/>
<comment type="caution">
    <text evidence="8">The sequence shown here is derived from an EMBL/GenBank/DDBJ whole genome shotgun (WGS) entry which is preliminary data.</text>
</comment>
<reference evidence="9" key="1">
    <citation type="submission" date="2018-06" db="EMBL/GenBank/DDBJ databases">
        <authorList>
            <person name="Martinez Ocampo F."/>
            <person name="Quiroz Castaneda R.E."/>
            <person name="Rojas Lopez X."/>
        </authorList>
    </citation>
    <scope>NUCLEOTIDE SEQUENCE [LARGE SCALE GENOMIC DNA]</scope>
    <source>
        <strain evidence="9">INIFAP02</strain>
    </source>
</reference>
<name>A0A328PU37_9MOLU</name>
<keyword evidence="4 6" id="KW-0472">Membrane</keyword>
<accession>A0A328PU37</accession>
<dbReference type="Proteomes" id="UP000249762">
    <property type="component" value="Unassembled WGS sequence"/>
</dbReference>
<dbReference type="GO" id="GO:0032977">
    <property type="term" value="F:membrane insertase activity"/>
    <property type="evidence" value="ECO:0007669"/>
    <property type="project" value="InterPro"/>
</dbReference>
<evidence type="ECO:0000313" key="9">
    <source>
        <dbReference type="Proteomes" id="UP000249762"/>
    </source>
</evidence>
<feature type="transmembrane region" description="Helical" evidence="6">
    <location>
        <begin position="49"/>
        <end position="67"/>
    </location>
</feature>
<keyword evidence="3 6" id="KW-1133">Transmembrane helix</keyword>
<dbReference type="Pfam" id="PF02096">
    <property type="entry name" value="60KD_IMP"/>
    <property type="match status" value="1"/>
</dbReference>
<gene>
    <name evidence="8" type="ORF">DNK47_00260</name>
</gene>
<feature type="transmembrane region" description="Helical" evidence="6">
    <location>
        <begin position="159"/>
        <end position="179"/>
    </location>
</feature>
<sequence>MFLEFKLNFSKLVKSKENNKKRSLFSFGSIGDDYTKETYKYYFRKFFKWFKVCVYSFSFLMICWSFFQSIFTSYVSYSREVGVGLEVGYSPLTEKGRTGDPRYDAFPWTPNPWAYWPLVNSSGGFGPFIMWFVYPISRAFLALIWAFRGTKDGILDKMGFNVIFAILIVLLIMKSIVFLTTLRAQYYSDKQQRHKRNIALINAKYESTNKAEDWRQLTVLRQQELNKYNKKNKLKPLAPLENFFINTPIFLIVFRLMTITRPVKSAKLFGVMPLSNTPAQIIFSDFLGIGWMYLIMCLIIIPVNYFNQRFPTMLMKKRFPDYTADSNLSFRNVNLGSSKRIQNIMTIMFMLFSFFWSTSLAIYYFFNSLLNIFSNYCIHLILKKLKPRDTSLTKKLKVLGL</sequence>
<dbReference type="OrthoDB" id="394558at2"/>
<dbReference type="EMBL" id="QKVO01000001">
    <property type="protein sequence ID" value="RAO95280.1"/>
    <property type="molecule type" value="Genomic_DNA"/>
</dbReference>
<evidence type="ECO:0000259" key="7">
    <source>
        <dbReference type="Pfam" id="PF02096"/>
    </source>
</evidence>
<feature type="transmembrane region" description="Helical" evidence="6">
    <location>
        <begin position="281"/>
        <end position="306"/>
    </location>
</feature>
<feature type="transmembrane region" description="Helical" evidence="6">
    <location>
        <begin position="128"/>
        <end position="147"/>
    </location>
</feature>
<evidence type="ECO:0000256" key="2">
    <source>
        <dbReference type="ARBA" id="ARBA00022692"/>
    </source>
</evidence>
<dbReference type="InterPro" id="IPR001708">
    <property type="entry name" value="YidC/ALB3/OXA1/COX18"/>
</dbReference>
<evidence type="ECO:0000313" key="8">
    <source>
        <dbReference type="EMBL" id="RAO95280.1"/>
    </source>
</evidence>
<comment type="subcellular location">
    <subcellularLocation>
        <location evidence="1 5">Membrane</location>
        <topology evidence="1 5">Multi-pass membrane protein</topology>
    </subcellularLocation>
</comment>
<keyword evidence="2 5" id="KW-0812">Transmembrane</keyword>
<evidence type="ECO:0000256" key="6">
    <source>
        <dbReference type="SAM" id="Phobius"/>
    </source>
</evidence>
<evidence type="ECO:0000256" key="3">
    <source>
        <dbReference type="ARBA" id="ARBA00022989"/>
    </source>
</evidence>